<sequence>MTDTFMNPMFDAQRTMINQSNELFKQGLKLQHDAFEAYRDTFDVQESTQRRNVEATQRAVDAYFEALEDAGADAMGVREVHEAVDEQFAMFLDLHEQSWDNLEQLAEENAETYDTFVSQLESMADDSTGMAVEASQQAEEQTEIAVESTEDALEQ</sequence>
<evidence type="ECO:0000313" key="2">
    <source>
        <dbReference type="EMBL" id="MFC6906495.1"/>
    </source>
</evidence>
<dbReference type="EMBL" id="JBHSXQ010000004">
    <property type="protein sequence ID" value="MFC6906495.1"/>
    <property type="molecule type" value="Genomic_DNA"/>
</dbReference>
<evidence type="ECO:0000313" key="3">
    <source>
        <dbReference type="Proteomes" id="UP001596312"/>
    </source>
</evidence>
<organism evidence="2 3">
    <name type="scientific">Halalkalicoccus tibetensis</name>
    <dbReference type="NCBI Taxonomy" id="175632"/>
    <lineage>
        <taxon>Archaea</taxon>
        <taxon>Methanobacteriati</taxon>
        <taxon>Methanobacteriota</taxon>
        <taxon>Stenosarchaea group</taxon>
        <taxon>Halobacteria</taxon>
        <taxon>Halobacteriales</taxon>
        <taxon>Halococcaceae</taxon>
        <taxon>Halalkalicoccus</taxon>
    </lineage>
</organism>
<accession>A0ABD5VBA5</accession>
<dbReference type="AlphaFoldDB" id="A0ABD5VBA5"/>
<dbReference type="RefSeq" id="WP_340605066.1">
    <property type="nucleotide sequence ID" value="NZ_JBBMXV010000004.1"/>
</dbReference>
<protein>
    <recommendedName>
        <fullName evidence="4">Phasin protein</fullName>
    </recommendedName>
</protein>
<gene>
    <name evidence="2" type="ORF">ACFQGH_14960</name>
</gene>
<name>A0ABD5VBA5_9EURY</name>
<proteinExistence type="predicted"/>
<dbReference type="Proteomes" id="UP001596312">
    <property type="component" value="Unassembled WGS sequence"/>
</dbReference>
<comment type="caution">
    <text evidence="2">The sequence shown here is derived from an EMBL/GenBank/DDBJ whole genome shotgun (WGS) entry which is preliminary data.</text>
</comment>
<feature type="region of interest" description="Disordered" evidence="1">
    <location>
        <begin position="126"/>
        <end position="155"/>
    </location>
</feature>
<evidence type="ECO:0008006" key="4">
    <source>
        <dbReference type="Google" id="ProtNLM"/>
    </source>
</evidence>
<keyword evidence="3" id="KW-1185">Reference proteome</keyword>
<evidence type="ECO:0000256" key="1">
    <source>
        <dbReference type="SAM" id="MobiDB-lite"/>
    </source>
</evidence>
<reference evidence="2 3" key="1">
    <citation type="journal article" date="2019" name="Int. J. Syst. Evol. Microbiol.">
        <title>The Global Catalogue of Microorganisms (GCM) 10K type strain sequencing project: providing services to taxonomists for standard genome sequencing and annotation.</title>
        <authorList>
            <consortium name="The Broad Institute Genomics Platform"/>
            <consortium name="The Broad Institute Genome Sequencing Center for Infectious Disease"/>
            <person name="Wu L."/>
            <person name="Ma J."/>
        </authorList>
    </citation>
    <scope>NUCLEOTIDE SEQUENCE [LARGE SCALE GENOMIC DNA]</scope>
    <source>
        <strain evidence="2 3">CGMCC 1.3240</strain>
    </source>
</reference>